<organism evidence="6 7">
    <name type="scientific">Nannocystis radixulma</name>
    <dbReference type="NCBI Taxonomy" id="2995305"/>
    <lineage>
        <taxon>Bacteria</taxon>
        <taxon>Pseudomonadati</taxon>
        <taxon>Myxococcota</taxon>
        <taxon>Polyangia</taxon>
        <taxon>Nannocystales</taxon>
        <taxon>Nannocystaceae</taxon>
        <taxon>Nannocystis</taxon>
    </lineage>
</organism>
<feature type="region of interest" description="Disordered" evidence="4">
    <location>
        <begin position="35"/>
        <end position="77"/>
    </location>
</feature>
<dbReference type="EMBL" id="JAQNDN010000013">
    <property type="protein sequence ID" value="MDC0670880.1"/>
    <property type="molecule type" value="Genomic_DNA"/>
</dbReference>
<evidence type="ECO:0000256" key="2">
    <source>
        <dbReference type="ARBA" id="ARBA00022737"/>
    </source>
</evidence>
<dbReference type="InterPro" id="IPR011936">
    <property type="entry name" value="Myxo_disulph_rpt"/>
</dbReference>
<dbReference type="NCBIfam" id="TIGR02232">
    <property type="entry name" value="myxo_disulf_rpt"/>
    <property type="match status" value="1"/>
</dbReference>
<dbReference type="SUPFAM" id="SSF82171">
    <property type="entry name" value="DPP6 N-terminal domain-like"/>
    <property type="match status" value="1"/>
</dbReference>
<accession>A0ABT5B9R5</accession>
<feature type="chain" id="PRO_5047451934" description="Myxococcus cysteine-rich repeat-containing protein" evidence="5">
    <location>
        <begin position="26"/>
        <end position="525"/>
    </location>
</feature>
<protein>
    <recommendedName>
        <fullName evidence="8">Myxococcus cysteine-rich repeat-containing protein</fullName>
    </recommendedName>
</protein>
<evidence type="ECO:0000313" key="7">
    <source>
        <dbReference type="Proteomes" id="UP001217838"/>
    </source>
</evidence>
<keyword evidence="2" id="KW-0677">Repeat</keyword>
<dbReference type="RefSeq" id="WP_272000844.1">
    <property type="nucleotide sequence ID" value="NZ_JAQNDN010000013.1"/>
</dbReference>
<feature type="compositionally biased region" description="Low complexity" evidence="4">
    <location>
        <begin position="45"/>
        <end position="73"/>
    </location>
</feature>
<dbReference type="Proteomes" id="UP001217838">
    <property type="component" value="Unassembled WGS sequence"/>
</dbReference>
<keyword evidence="1 5" id="KW-0732">Signal</keyword>
<reference evidence="6 7" key="1">
    <citation type="submission" date="2022-11" db="EMBL/GenBank/DDBJ databases">
        <title>Minimal conservation of predation-associated metabolite biosynthetic gene clusters underscores biosynthetic potential of Myxococcota including descriptions for ten novel species: Archangium lansinium sp. nov., Myxococcus landrumus sp. nov., Nannocystis bai.</title>
        <authorList>
            <person name="Ahearne A."/>
            <person name="Stevens C."/>
            <person name="Dowd S."/>
        </authorList>
    </citation>
    <scope>NUCLEOTIDE SEQUENCE [LARGE SCALE GENOMIC DNA]</scope>
    <source>
        <strain evidence="6 7">NCELM</strain>
    </source>
</reference>
<evidence type="ECO:0000256" key="4">
    <source>
        <dbReference type="SAM" id="MobiDB-lite"/>
    </source>
</evidence>
<evidence type="ECO:0000256" key="1">
    <source>
        <dbReference type="ARBA" id="ARBA00022729"/>
    </source>
</evidence>
<comment type="caution">
    <text evidence="6">The sequence shown here is derived from an EMBL/GenBank/DDBJ whole genome shotgun (WGS) entry which is preliminary data.</text>
</comment>
<evidence type="ECO:0000256" key="3">
    <source>
        <dbReference type="ARBA" id="ARBA00023157"/>
    </source>
</evidence>
<keyword evidence="7" id="KW-1185">Reference proteome</keyword>
<sequence>MSARPTAARPRAWLLVVAVVAPACFSDGGYHPQFDTALPTTEPDTSTGAPSTGTTASEPATTTPTTTTGEPPAVCGDGVVDPVSEACDDGNRDDGDACLNTCVAAGCGDGVVWLGVEECDLGAGNHPSAPDTCRPTCTLPACGDGGLYAGPLGPVREIAAGSAPIDGGDDAPRMIGAADDGSFVVVWRVTGFLEKISAQRLDPAGAALGDIVELAQQPLMQLRDPVVAVAPNGDYAVAWESTLETQQAFVRSVAADMPAPEFDLTGMPAGSVSLALDPGAALVAAYLAGGPNQPQQVYLRRFPVFTAPDGPDEQQISQHDVGDATSPTVALHPDGSFLVAWGEPDGTIVYRRFAVDLTAGPRVVTDLVVGGGTNNNATPWTGAAVRPSDGAAIVVGRDRDGHLVLRQFDARDVLQGSVQVDDVDARYVPFVDLASDPWGNLAVVWSACGAPADEQPHCGDLASVSRFRWFRSDLVPHTEAPAEVTTRMGMPRPLSLAVAPTGVAAVSRIEGDNVLVHMSPVQCPP</sequence>
<gene>
    <name evidence="6" type="ORF">POL58_24190</name>
</gene>
<evidence type="ECO:0008006" key="8">
    <source>
        <dbReference type="Google" id="ProtNLM"/>
    </source>
</evidence>
<name>A0ABT5B9R5_9BACT</name>
<evidence type="ECO:0000256" key="5">
    <source>
        <dbReference type="SAM" id="SignalP"/>
    </source>
</evidence>
<feature type="signal peptide" evidence="5">
    <location>
        <begin position="1"/>
        <end position="25"/>
    </location>
</feature>
<evidence type="ECO:0000313" key="6">
    <source>
        <dbReference type="EMBL" id="MDC0670880.1"/>
    </source>
</evidence>
<keyword evidence="3" id="KW-1015">Disulfide bond</keyword>
<proteinExistence type="predicted"/>